<comment type="caution">
    <text evidence="4">The sequence shown here is derived from an EMBL/GenBank/DDBJ whole genome shotgun (WGS) entry which is preliminary data.</text>
</comment>
<dbReference type="OrthoDB" id="1900877at2759"/>
<feature type="compositionally biased region" description="Polar residues" evidence="2">
    <location>
        <begin position="246"/>
        <end position="255"/>
    </location>
</feature>
<evidence type="ECO:0000256" key="1">
    <source>
        <dbReference type="ARBA" id="ARBA00005711"/>
    </source>
</evidence>
<feature type="region of interest" description="Disordered" evidence="2">
    <location>
        <begin position="419"/>
        <end position="443"/>
    </location>
</feature>
<feature type="region of interest" description="Disordered" evidence="2">
    <location>
        <begin position="126"/>
        <end position="151"/>
    </location>
</feature>
<dbReference type="Proteomes" id="UP000886595">
    <property type="component" value="Unassembled WGS sequence"/>
</dbReference>
<evidence type="ECO:0000256" key="2">
    <source>
        <dbReference type="SAM" id="MobiDB-lite"/>
    </source>
</evidence>
<dbReference type="AlphaFoldDB" id="A0A8X7U3D4"/>
<feature type="compositionally biased region" description="Basic and acidic residues" evidence="2">
    <location>
        <begin position="419"/>
        <end position="442"/>
    </location>
</feature>
<protein>
    <recommendedName>
        <fullName evidence="3">Remorin C-terminal domain-containing protein</fullName>
    </recommendedName>
</protein>
<comment type="similarity">
    <text evidence="1">Belongs to the remorin family.</text>
</comment>
<feature type="compositionally biased region" description="Polar residues" evidence="2">
    <location>
        <begin position="263"/>
        <end position="273"/>
    </location>
</feature>
<feature type="domain" description="Remorin C-terminal" evidence="3">
    <location>
        <begin position="346"/>
        <end position="449"/>
    </location>
</feature>
<feature type="region of interest" description="Disordered" evidence="2">
    <location>
        <begin position="243"/>
        <end position="293"/>
    </location>
</feature>
<reference evidence="4 5" key="1">
    <citation type="submission" date="2020-02" db="EMBL/GenBank/DDBJ databases">
        <authorList>
            <person name="Ma Q."/>
            <person name="Huang Y."/>
            <person name="Song X."/>
            <person name="Pei D."/>
        </authorList>
    </citation>
    <scope>NUCLEOTIDE SEQUENCE [LARGE SCALE GENOMIC DNA]</scope>
    <source>
        <strain evidence="4">Sxm20200214</strain>
        <tissue evidence="4">Leaf</tissue>
    </source>
</reference>
<dbReference type="EMBL" id="JAAMPC010000014">
    <property type="protein sequence ID" value="KAG2261636.1"/>
    <property type="molecule type" value="Genomic_DNA"/>
</dbReference>
<feature type="compositionally biased region" description="Polar residues" evidence="2">
    <location>
        <begin position="329"/>
        <end position="345"/>
    </location>
</feature>
<accession>A0A8X7U3D4</accession>
<name>A0A8X7U3D4_BRACI</name>
<keyword evidence="5" id="KW-1185">Reference proteome</keyword>
<dbReference type="InterPro" id="IPR005516">
    <property type="entry name" value="Remorin_C"/>
</dbReference>
<evidence type="ECO:0000313" key="4">
    <source>
        <dbReference type="EMBL" id="KAG2261636.1"/>
    </source>
</evidence>
<feature type="region of interest" description="Disordered" evidence="2">
    <location>
        <begin position="33"/>
        <end position="61"/>
    </location>
</feature>
<feature type="region of interest" description="Disordered" evidence="2">
    <location>
        <begin position="323"/>
        <end position="346"/>
    </location>
</feature>
<dbReference type="Pfam" id="PF03763">
    <property type="entry name" value="Remorin_C"/>
    <property type="match status" value="1"/>
</dbReference>
<dbReference type="PANTHER" id="PTHR31471">
    <property type="entry name" value="OS02G0116800 PROTEIN"/>
    <property type="match status" value="1"/>
</dbReference>
<gene>
    <name evidence="4" type="ORF">Bca52824_068715</name>
</gene>
<dbReference type="PANTHER" id="PTHR31471:SF1">
    <property type="entry name" value="OS12G0613600 PROTEIN"/>
    <property type="match status" value="1"/>
</dbReference>
<evidence type="ECO:0000313" key="5">
    <source>
        <dbReference type="Proteomes" id="UP000886595"/>
    </source>
</evidence>
<proteinExistence type="inferred from homology"/>
<evidence type="ECO:0000259" key="3">
    <source>
        <dbReference type="Pfam" id="PF03763"/>
    </source>
</evidence>
<sequence>MDYERIGKTQVVVSGGLSPRKLRSMLLLGADKKKKEDMIEPPTPIMRSGSNQSDDLVASGSDDCKDVDVVCEITDYDNVNEVKSVSASLFEFQKTEKDKVAQRLPTRSFSKPAPSKWDDAQKWIASPTSNRPKTAGQAHVSKKGPSFGRQSSMKILEVAADQRATVEEPDTKRIDVSQVRKETAGQKVVSWEVDSYVKPVDNSIVASSTEVNLSRHDSSIATAFAQPPSTARSVSMRDMGTEMTPIASQEPSRNGTPIRATTPIRSPITSEPSSPGRRGASASQMTNKELSEKELQMKTRREIMELGTQLGKLNIAAWASKEDEDKDASTSLKNKAASLQTSKSVSEARASAWEEAEKAKHMARFRREEMKIQAWENHQKAKSEAEMRKTEVEVERIKGRAQDRLMNKLAAIERKAEEKRAAAEAKKNRQAAKTEKQAEQIRRTGKVPSLMFSCFSFCS</sequence>
<organism evidence="4 5">
    <name type="scientific">Brassica carinata</name>
    <name type="common">Ethiopian mustard</name>
    <name type="synonym">Abyssinian cabbage</name>
    <dbReference type="NCBI Taxonomy" id="52824"/>
    <lineage>
        <taxon>Eukaryota</taxon>
        <taxon>Viridiplantae</taxon>
        <taxon>Streptophyta</taxon>
        <taxon>Embryophyta</taxon>
        <taxon>Tracheophyta</taxon>
        <taxon>Spermatophyta</taxon>
        <taxon>Magnoliopsida</taxon>
        <taxon>eudicotyledons</taxon>
        <taxon>Gunneridae</taxon>
        <taxon>Pentapetalae</taxon>
        <taxon>rosids</taxon>
        <taxon>malvids</taxon>
        <taxon>Brassicales</taxon>
        <taxon>Brassicaceae</taxon>
        <taxon>Brassiceae</taxon>
        <taxon>Brassica</taxon>
    </lineage>
</organism>